<evidence type="ECO:0000256" key="1">
    <source>
        <dbReference type="ARBA" id="ARBA00007689"/>
    </source>
</evidence>
<reference evidence="3 4" key="1">
    <citation type="submission" date="2018-06" db="EMBL/GenBank/DDBJ databases">
        <authorList>
            <consortium name="Pathogen Informatics"/>
            <person name="Doyle S."/>
        </authorList>
    </citation>
    <scope>NUCLEOTIDE SEQUENCE [LARGE SCALE GENOMIC DNA]</scope>
    <source>
        <strain evidence="3 4">NCTC8105</strain>
    </source>
</reference>
<dbReference type="SUPFAM" id="SSF54909">
    <property type="entry name" value="Dimeric alpha+beta barrel"/>
    <property type="match status" value="1"/>
</dbReference>
<name>A0A377PGS5_HAFAL</name>
<sequence>MFIVSLSYVKPLVDVEACLNEHRQFLDACYSKGYFIASGPKEPRTGGVILAKGMTRTELETLIEEDPFHRAGVAQYEITEFIPVKYAQGFERYI</sequence>
<gene>
    <name evidence="3" type="ORF">NCTC8105_02032</name>
</gene>
<organism evidence="3 4">
    <name type="scientific">Hafnia alvei</name>
    <dbReference type="NCBI Taxonomy" id="569"/>
    <lineage>
        <taxon>Bacteria</taxon>
        <taxon>Pseudomonadati</taxon>
        <taxon>Pseudomonadota</taxon>
        <taxon>Gammaproteobacteria</taxon>
        <taxon>Enterobacterales</taxon>
        <taxon>Hafniaceae</taxon>
        <taxon>Hafnia</taxon>
    </lineage>
</organism>
<dbReference type="PANTHER" id="PTHR37828:SF1">
    <property type="entry name" value="YCII-RELATED DOMAIN-CONTAINING PROTEIN"/>
    <property type="match status" value="1"/>
</dbReference>
<dbReference type="Gene3D" id="3.30.70.1060">
    <property type="entry name" value="Dimeric alpha+beta barrel"/>
    <property type="match status" value="1"/>
</dbReference>
<dbReference type="EMBL" id="UGHP01000001">
    <property type="protein sequence ID" value="STQ79928.1"/>
    <property type="molecule type" value="Genomic_DNA"/>
</dbReference>
<dbReference type="InterPro" id="IPR005545">
    <property type="entry name" value="YCII"/>
</dbReference>
<evidence type="ECO:0000313" key="4">
    <source>
        <dbReference type="Proteomes" id="UP000254821"/>
    </source>
</evidence>
<dbReference type="InterPro" id="IPR011008">
    <property type="entry name" value="Dimeric_a/b-barrel"/>
</dbReference>
<protein>
    <submittedName>
        <fullName evidence="3">YciI-like protein</fullName>
    </submittedName>
</protein>
<proteinExistence type="inferred from homology"/>
<feature type="domain" description="YCII-related" evidence="2">
    <location>
        <begin position="1"/>
        <end position="81"/>
    </location>
</feature>
<evidence type="ECO:0000259" key="2">
    <source>
        <dbReference type="Pfam" id="PF03795"/>
    </source>
</evidence>
<dbReference type="Pfam" id="PF03795">
    <property type="entry name" value="YCII"/>
    <property type="match status" value="1"/>
</dbReference>
<dbReference type="Proteomes" id="UP000254821">
    <property type="component" value="Unassembled WGS sequence"/>
</dbReference>
<evidence type="ECO:0000313" key="3">
    <source>
        <dbReference type="EMBL" id="STQ79928.1"/>
    </source>
</evidence>
<dbReference type="RefSeq" id="WP_043492736.1">
    <property type="nucleotide sequence ID" value="NZ_CALJTU010000128.1"/>
</dbReference>
<dbReference type="PANTHER" id="PTHR37828">
    <property type="entry name" value="GSR2449 PROTEIN"/>
    <property type="match status" value="1"/>
</dbReference>
<comment type="similarity">
    <text evidence="1">Belongs to the YciI family.</text>
</comment>
<dbReference type="AlphaFoldDB" id="A0A377PGS5"/>
<accession>A0A377PGS5</accession>